<dbReference type="Gramene" id="PGSC0003DMT400059079">
    <property type="protein sequence ID" value="PGSC0003DMT400059079"/>
    <property type="gene ID" value="PGSC0003DMG400022948"/>
</dbReference>
<protein>
    <submittedName>
        <fullName evidence="1">Uncharacterized protein</fullName>
    </submittedName>
</protein>
<dbReference type="PaxDb" id="4113-PGSC0003DMT400059079"/>
<dbReference type="Proteomes" id="UP000011115">
    <property type="component" value="Unassembled WGS sequence"/>
</dbReference>
<name>M1C3R8_SOLTU</name>
<accession>M1C3R8</accession>
<dbReference type="InParanoid" id="M1C3R8"/>
<proteinExistence type="predicted"/>
<dbReference type="AlphaFoldDB" id="M1C3R8"/>
<organism evidence="1 2">
    <name type="scientific">Solanum tuberosum</name>
    <name type="common">Potato</name>
    <dbReference type="NCBI Taxonomy" id="4113"/>
    <lineage>
        <taxon>Eukaryota</taxon>
        <taxon>Viridiplantae</taxon>
        <taxon>Streptophyta</taxon>
        <taxon>Embryophyta</taxon>
        <taxon>Tracheophyta</taxon>
        <taxon>Spermatophyta</taxon>
        <taxon>Magnoliopsida</taxon>
        <taxon>eudicotyledons</taxon>
        <taxon>Gunneridae</taxon>
        <taxon>Pentapetalae</taxon>
        <taxon>asterids</taxon>
        <taxon>lamiids</taxon>
        <taxon>Solanales</taxon>
        <taxon>Solanaceae</taxon>
        <taxon>Solanoideae</taxon>
        <taxon>Solaneae</taxon>
        <taxon>Solanum</taxon>
    </lineage>
</organism>
<reference evidence="1" key="2">
    <citation type="submission" date="2015-06" db="UniProtKB">
        <authorList>
            <consortium name="EnsemblPlants"/>
        </authorList>
    </citation>
    <scope>IDENTIFICATION</scope>
    <source>
        <strain evidence="1">DM1-3 516 R44</strain>
    </source>
</reference>
<evidence type="ECO:0000313" key="2">
    <source>
        <dbReference type="Proteomes" id="UP000011115"/>
    </source>
</evidence>
<sequence>MVDEVPDAIGCVFGNLTPLELRILDRIDFGQQFEFRASNGNFVSSIVFENVVFELVEWLIMGGDRSMILDCELYCVARVET</sequence>
<dbReference type="HOGENOM" id="CLU_2578544_0_0_1"/>
<evidence type="ECO:0000313" key="1">
    <source>
        <dbReference type="EnsemblPlants" id="PGSC0003DMT400059079"/>
    </source>
</evidence>
<keyword evidence="2" id="KW-1185">Reference proteome</keyword>
<reference evidence="2" key="1">
    <citation type="journal article" date="2011" name="Nature">
        <title>Genome sequence and analysis of the tuber crop potato.</title>
        <authorList>
            <consortium name="The Potato Genome Sequencing Consortium"/>
        </authorList>
    </citation>
    <scope>NUCLEOTIDE SEQUENCE [LARGE SCALE GENOMIC DNA]</scope>
    <source>
        <strain evidence="2">cv. DM1-3 516 R44</strain>
    </source>
</reference>
<dbReference type="EnsemblPlants" id="PGSC0003DMT400059079">
    <property type="protein sequence ID" value="PGSC0003DMT400059079"/>
    <property type="gene ID" value="PGSC0003DMG400022948"/>
</dbReference>